<dbReference type="GO" id="GO:0140359">
    <property type="term" value="F:ABC-type transporter activity"/>
    <property type="evidence" value="ECO:0007669"/>
    <property type="project" value="InterPro"/>
</dbReference>
<evidence type="ECO:0000256" key="3">
    <source>
        <dbReference type="ARBA" id="ARBA00022448"/>
    </source>
</evidence>
<accession>A0A4R3KUN3</accession>
<organism evidence="10 11">
    <name type="scientific">Anseongella ginsenosidimutans</name>
    <dbReference type="NCBI Taxonomy" id="496056"/>
    <lineage>
        <taxon>Bacteria</taxon>
        <taxon>Pseudomonadati</taxon>
        <taxon>Bacteroidota</taxon>
        <taxon>Sphingobacteriia</taxon>
        <taxon>Sphingobacteriales</taxon>
        <taxon>Sphingobacteriaceae</taxon>
        <taxon>Anseongella</taxon>
    </lineage>
</organism>
<feature type="transmembrane region" description="Helical" evidence="8">
    <location>
        <begin position="355"/>
        <end position="373"/>
    </location>
</feature>
<dbReference type="RefSeq" id="WP_132128106.1">
    <property type="nucleotide sequence ID" value="NZ_SMAD01000002.1"/>
</dbReference>
<evidence type="ECO:0000256" key="7">
    <source>
        <dbReference type="ARBA" id="ARBA00023136"/>
    </source>
</evidence>
<dbReference type="PANTHER" id="PTHR30294:SF29">
    <property type="entry name" value="MULTIDRUG ABC TRANSPORTER PERMEASE YBHS-RELATED"/>
    <property type="match status" value="1"/>
</dbReference>
<evidence type="ECO:0000259" key="9">
    <source>
        <dbReference type="PROSITE" id="PS51012"/>
    </source>
</evidence>
<dbReference type="InterPro" id="IPR013525">
    <property type="entry name" value="ABC2_TM"/>
</dbReference>
<comment type="subcellular location">
    <subcellularLocation>
        <location evidence="1">Cell membrane</location>
        <topology evidence="1">Multi-pass membrane protein</topology>
    </subcellularLocation>
</comment>
<keyword evidence="4" id="KW-1003">Cell membrane</keyword>
<evidence type="ECO:0000256" key="5">
    <source>
        <dbReference type="ARBA" id="ARBA00022692"/>
    </source>
</evidence>
<keyword evidence="6 8" id="KW-1133">Transmembrane helix</keyword>
<feature type="transmembrane region" description="Helical" evidence="8">
    <location>
        <begin position="234"/>
        <end position="258"/>
    </location>
</feature>
<keyword evidence="7 8" id="KW-0472">Membrane</keyword>
<dbReference type="InterPro" id="IPR047817">
    <property type="entry name" value="ABC2_TM_bact-type"/>
</dbReference>
<reference evidence="10 11" key="1">
    <citation type="submission" date="2019-03" db="EMBL/GenBank/DDBJ databases">
        <title>Genomic Encyclopedia of Type Strains, Phase IV (KMG-IV): sequencing the most valuable type-strain genomes for metagenomic binning, comparative biology and taxonomic classification.</title>
        <authorList>
            <person name="Goeker M."/>
        </authorList>
    </citation>
    <scope>NUCLEOTIDE SEQUENCE [LARGE SCALE GENOMIC DNA]</scope>
    <source>
        <strain evidence="10 11">DSM 21100</strain>
    </source>
</reference>
<feature type="transmembrane region" description="Helical" evidence="8">
    <location>
        <begin position="181"/>
        <end position="201"/>
    </location>
</feature>
<keyword evidence="3" id="KW-0813">Transport</keyword>
<evidence type="ECO:0000256" key="4">
    <source>
        <dbReference type="ARBA" id="ARBA00022475"/>
    </source>
</evidence>
<dbReference type="PANTHER" id="PTHR30294">
    <property type="entry name" value="MEMBRANE COMPONENT OF ABC TRANSPORTER YHHJ-RELATED"/>
    <property type="match status" value="1"/>
</dbReference>
<feature type="transmembrane region" description="Helical" evidence="8">
    <location>
        <begin position="264"/>
        <end position="284"/>
    </location>
</feature>
<comment type="caution">
    <text evidence="10">The sequence shown here is derived from an EMBL/GenBank/DDBJ whole genome shotgun (WGS) entry which is preliminary data.</text>
</comment>
<evidence type="ECO:0000256" key="8">
    <source>
        <dbReference type="SAM" id="Phobius"/>
    </source>
</evidence>
<gene>
    <name evidence="10" type="ORF">EDD80_102196</name>
</gene>
<evidence type="ECO:0000256" key="6">
    <source>
        <dbReference type="ARBA" id="ARBA00022989"/>
    </source>
</evidence>
<feature type="domain" description="ABC transmembrane type-2" evidence="9">
    <location>
        <begin position="151"/>
        <end position="376"/>
    </location>
</feature>
<comment type="similarity">
    <text evidence="2">Belongs to the ABC-2 integral membrane protein family.</text>
</comment>
<evidence type="ECO:0000256" key="2">
    <source>
        <dbReference type="ARBA" id="ARBA00007783"/>
    </source>
</evidence>
<dbReference type="GO" id="GO:0005886">
    <property type="term" value="C:plasma membrane"/>
    <property type="evidence" value="ECO:0007669"/>
    <property type="project" value="UniProtKB-SubCell"/>
</dbReference>
<sequence>MNVLRFILQKEFRQIFRDRTILAMMLAVPTIQLIILPLAMNFEVKNVNISVVDHDHSSWSQKLITKIASSGYFRMVSADPSYQEALTHIEKGEADLVLEIPAGFERNLVREGSQQLGIYVDAINGTKAFIGGNYLNSVIRDFNAGLRLNVPDAGQAGLPPAAAAAKIQVTYSNWFNPLGEYKYYIVPGILVILLTMVGGFMSSLNIVREKEAGTIEQINVTPIKKWEFILGKLIPFWIIGMIVFTIGLLVCRGVYGIFPEGSLALLYLFAAFYLVAVLGFGLLVSTYSDSQIQAMFIAFFFVMIFILMSGLFTSVESMPAWARTIANLTPVTHFIKVVRMIVLKGSGFTDVLPEFLYIMLFAAILNGWAILNYKKTS</sequence>
<evidence type="ECO:0000256" key="1">
    <source>
        <dbReference type="ARBA" id="ARBA00004651"/>
    </source>
</evidence>
<dbReference type="PROSITE" id="PS51012">
    <property type="entry name" value="ABC_TM2"/>
    <property type="match status" value="1"/>
</dbReference>
<name>A0A4R3KUN3_9SPHI</name>
<dbReference type="EMBL" id="SMAD01000002">
    <property type="protein sequence ID" value="TCS89005.1"/>
    <property type="molecule type" value="Genomic_DNA"/>
</dbReference>
<dbReference type="InterPro" id="IPR051449">
    <property type="entry name" value="ABC-2_transporter_component"/>
</dbReference>
<protein>
    <submittedName>
        <fullName evidence="10">ABC-2 type transport system permease protein</fullName>
    </submittedName>
</protein>
<keyword evidence="11" id="KW-1185">Reference proteome</keyword>
<feature type="transmembrane region" description="Helical" evidence="8">
    <location>
        <begin position="21"/>
        <end position="40"/>
    </location>
</feature>
<evidence type="ECO:0000313" key="11">
    <source>
        <dbReference type="Proteomes" id="UP000295807"/>
    </source>
</evidence>
<dbReference type="Pfam" id="PF12698">
    <property type="entry name" value="ABC2_membrane_3"/>
    <property type="match status" value="1"/>
</dbReference>
<feature type="transmembrane region" description="Helical" evidence="8">
    <location>
        <begin position="296"/>
        <end position="315"/>
    </location>
</feature>
<dbReference type="OrthoDB" id="9808686at2"/>
<evidence type="ECO:0000313" key="10">
    <source>
        <dbReference type="EMBL" id="TCS89005.1"/>
    </source>
</evidence>
<proteinExistence type="inferred from homology"/>
<dbReference type="Proteomes" id="UP000295807">
    <property type="component" value="Unassembled WGS sequence"/>
</dbReference>
<dbReference type="AlphaFoldDB" id="A0A4R3KUN3"/>
<dbReference type="Gene3D" id="3.40.1710.10">
    <property type="entry name" value="abc type-2 transporter like domain"/>
    <property type="match status" value="1"/>
</dbReference>
<keyword evidence="5 8" id="KW-0812">Transmembrane</keyword>